<evidence type="ECO:0008006" key="3">
    <source>
        <dbReference type="Google" id="ProtNLM"/>
    </source>
</evidence>
<gene>
    <name evidence="1" type="ORF">CDAUBV1_LOCUS10348</name>
</gene>
<dbReference type="Proteomes" id="UP001497525">
    <property type="component" value="Unassembled WGS sequence"/>
</dbReference>
<sequence length="129" mass="14684">MLVALTVYRVFARTRQCYGCSSESVTPRIYVRRERHIYSDLWATVKSFHLNPLNLPLPLAPPKSHPHVAVLFVSSAFSYELTPPPRPNPCTINTVVCLDRITHKHTHTHALFHDSLALSCLFTICTIFL</sequence>
<evidence type="ECO:0000313" key="2">
    <source>
        <dbReference type="Proteomes" id="UP001497525"/>
    </source>
</evidence>
<accession>A0AAV2THZ2</accession>
<comment type="caution">
    <text evidence="1">The sequence shown here is derived from an EMBL/GenBank/DDBJ whole genome shotgun (WGS) entry which is preliminary data.</text>
</comment>
<dbReference type="AlphaFoldDB" id="A0AAV2THZ2"/>
<dbReference type="EMBL" id="CAXLJL010000301">
    <property type="protein sequence ID" value="CAL5136285.1"/>
    <property type="molecule type" value="Genomic_DNA"/>
</dbReference>
<name>A0AAV2THZ2_CALDB</name>
<protein>
    <recommendedName>
        <fullName evidence="3">Secreted protein</fullName>
    </recommendedName>
</protein>
<reference evidence="1" key="1">
    <citation type="submission" date="2024-06" db="EMBL/GenBank/DDBJ databases">
        <authorList>
            <person name="Liu X."/>
            <person name="Lenzi L."/>
            <person name="Haldenby T S."/>
            <person name="Uol C."/>
        </authorList>
    </citation>
    <scope>NUCLEOTIDE SEQUENCE</scope>
</reference>
<organism evidence="1 2">
    <name type="scientific">Calicophoron daubneyi</name>
    <name type="common">Rumen fluke</name>
    <name type="synonym">Paramphistomum daubneyi</name>
    <dbReference type="NCBI Taxonomy" id="300641"/>
    <lineage>
        <taxon>Eukaryota</taxon>
        <taxon>Metazoa</taxon>
        <taxon>Spiralia</taxon>
        <taxon>Lophotrochozoa</taxon>
        <taxon>Platyhelminthes</taxon>
        <taxon>Trematoda</taxon>
        <taxon>Digenea</taxon>
        <taxon>Plagiorchiida</taxon>
        <taxon>Pronocephalata</taxon>
        <taxon>Paramphistomoidea</taxon>
        <taxon>Paramphistomidae</taxon>
        <taxon>Calicophoron</taxon>
    </lineage>
</organism>
<proteinExistence type="predicted"/>
<evidence type="ECO:0000313" key="1">
    <source>
        <dbReference type="EMBL" id="CAL5136285.1"/>
    </source>
</evidence>